<dbReference type="OrthoDB" id="5397682at2759"/>
<dbReference type="Proteomes" id="UP000078544">
    <property type="component" value="Unassembled WGS sequence"/>
</dbReference>
<reference evidence="3" key="1">
    <citation type="journal article" date="2016" name="Genome Biol. Evol.">
        <title>Divergent and convergent evolution of fungal pathogenicity.</title>
        <authorList>
            <person name="Shang Y."/>
            <person name="Xiao G."/>
            <person name="Zheng P."/>
            <person name="Cen K."/>
            <person name="Zhan S."/>
            <person name="Wang C."/>
        </authorList>
    </citation>
    <scope>NUCLEOTIDE SEQUENCE [LARGE SCALE GENOMIC DNA]</scope>
    <source>
        <strain evidence="3">RCEF 2490</strain>
    </source>
</reference>
<evidence type="ECO:0008006" key="5">
    <source>
        <dbReference type="Google" id="ProtNLM"/>
    </source>
</evidence>
<accession>A0A168BJ16</accession>
<feature type="transmembrane region" description="Helical" evidence="2">
    <location>
        <begin position="49"/>
        <end position="64"/>
    </location>
</feature>
<dbReference type="EMBL" id="AZGY01000009">
    <property type="protein sequence ID" value="KZZ95369.1"/>
    <property type="molecule type" value="Genomic_DNA"/>
</dbReference>
<sequence length="673" mass="74896">MAAPRSWSWWRSDEQLAKKDDDLTLPGHPKHSINWQAARPRRRTRVKRFAAYLLVIGALFYLLSRRSSFASDIATAARREYGQRKRYPFDDNPSHPHGSARAEDGASSDGSFKPTGPKYDGPIKFPRLSSSLREVATVGGFSTKTRNVLFAAASLRSASTLLPMACDMAAEHRSSVHFAFVGLTNVALKELAQVNGVDDSCLAMLHDARPDRFEESSEHRMSLVTKAAFHLMDAYMHPRAVIVDSSSDEESYFLRSARLQVLSTESSATLIELPKSPRTSLSWITKLDSASLSAWNKVRFDILIYAPPTGTANLKRLLRSLGKANLAGLQTPRITIEIPHVVEPSLEEVLATFKWPPPSPGEKQQPQLISLRRRITRHRLEEEESSVRFVESYWPTDPSSSHVLVLSAHAEITPQFFQYVQYSLLHQLHSRAAATSDYDLTMMGMSLSVPDTLVDGLSGFTPPLQRVGDDEQPGQTAFLWQRPSSEAMLFLGSKWIELHHFVSRRLSHQKPTAGTFATRASGKKYPAWLEYALELSRLRGYYTLYPSQDTARAILGVHNDVPDVPEEYQGDVSKKGSPKDFVDEGNEQFEPASPVDMLETLPVKGKLQALSAGLPLLSWDGTAKSPKELAAEAVEHTALFRREVGGCEEGGDEKSHNPPKIDSADLFCRDTKA</sequence>
<dbReference type="STRING" id="1081109.A0A168BJ16"/>
<feature type="region of interest" description="Disordered" evidence="1">
    <location>
        <begin position="646"/>
        <end position="673"/>
    </location>
</feature>
<evidence type="ECO:0000256" key="2">
    <source>
        <dbReference type="SAM" id="Phobius"/>
    </source>
</evidence>
<evidence type="ECO:0000256" key="1">
    <source>
        <dbReference type="SAM" id="MobiDB-lite"/>
    </source>
</evidence>
<evidence type="ECO:0000313" key="4">
    <source>
        <dbReference type="Proteomes" id="UP000078544"/>
    </source>
</evidence>
<keyword evidence="4" id="KW-1185">Reference proteome</keyword>
<protein>
    <recommendedName>
        <fullName evidence="5">Glycosyltransferase 2</fullName>
    </recommendedName>
</protein>
<dbReference type="PANTHER" id="PTHR33604:SF3">
    <property type="entry name" value="OSJNBA0004B13.7 PROTEIN"/>
    <property type="match status" value="1"/>
</dbReference>
<organism evidence="3 4">
    <name type="scientific">Moelleriella libera RCEF 2490</name>
    <dbReference type="NCBI Taxonomy" id="1081109"/>
    <lineage>
        <taxon>Eukaryota</taxon>
        <taxon>Fungi</taxon>
        <taxon>Dikarya</taxon>
        <taxon>Ascomycota</taxon>
        <taxon>Pezizomycotina</taxon>
        <taxon>Sordariomycetes</taxon>
        <taxon>Hypocreomycetidae</taxon>
        <taxon>Hypocreales</taxon>
        <taxon>Clavicipitaceae</taxon>
        <taxon>Moelleriella</taxon>
    </lineage>
</organism>
<evidence type="ECO:0000313" key="3">
    <source>
        <dbReference type="EMBL" id="KZZ95369.1"/>
    </source>
</evidence>
<dbReference type="AlphaFoldDB" id="A0A168BJ16"/>
<proteinExistence type="predicted"/>
<name>A0A168BJ16_9HYPO</name>
<keyword evidence="2" id="KW-1133">Transmembrane helix</keyword>
<keyword evidence="2" id="KW-0812">Transmembrane</keyword>
<keyword evidence="2" id="KW-0472">Membrane</keyword>
<feature type="compositionally biased region" description="Basic and acidic residues" evidence="1">
    <location>
        <begin position="84"/>
        <end position="104"/>
    </location>
</feature>
<gene>
    <name evidence="3" type="ORF">AAL_04600</name>
</gene>
<dbReference type="PANTHER" id="PTHR33604">
    <property type="entry name" value="OSJNBA0004B13.7 PROTEIN"/>
    <property type="match status" value="1"/>
</dbReference>
<feature type="region of interest" description="Disordered" evidence="1">
    <location>
        <begin position="84"/>
        <end position="124"/>
    </location>
</feature>
<comment type="caution">
    <text evidence="3">The sequence shown here is derived from an EMBL/GenBank/DDBJ whole genome shotgun (WGS) entry which is preliminary data.</text>
</comment>